<evidence type="ECO:0000313" key="1">
    <source>
        <dbReference type="EMBL" id="KNF02680.1"/>
    </source>
</evidence>
<dbReference type="Proteomes" id="UP000054564">
    <property type="component" value="Unassembled WGS sequence"/>
</dbReference>
<dbReference type="PANTHER" id="PTHR47150:SF7">
    <property type="entry name" value="NUCLEASE"/>
    <property type="match status" value="1"/>
</dbReference>
<keyword evidence="2" id="KW-1185">Reference proteome</keyword>
<protein>
    <submittedName>
        <fullName evidence="1">Uncharacterized protein</fullName>
    </submittedName>
</protein>
<dbReference type="AlphaFoldDB" id="A0A0L0VUK5"/>
<accession>A0A0L0VUK5</accession>
<evidence type="ECO:0000313" key="2">
    <source>
        <dbReference type="Proteomes" id="UP000054564"/>
    </source>
</evidence>
<dbReference type="OrthoDB" id="2287304at2759"/>
<organism evidence="1 2">
    <name type="scientific">Puccinia striiformis f. sp. tritici PST-78</name>
    <dbReference type="NCBI Taxonomy" id="1165861"/>
    <lineage>
        <taxon>Eukaryota</taxon>
        <taxon>Fungi</taxon>
        <taxon>Dikarya</taxon>
        <taxon>Basidiomycota</taxon>
        <taxon>Pucciniomycotina</taxon>
        <taxon>Pucciniomycetes</taxon>
        <taxon>Pucciniales</taxon>
        <taxon>Pucciniaceae</taxon>
        <taxon>Puccinia</taxon>
    </lineage>
</organism>
<sequence length="164" mass="19126">MGWIARLLCQYYYNSALIRMNPVNFMDNDDNFLAYQVLKRIILSNHKEPQCGGGSTMGRGTFNRQRLEGNLQLPRDHFAENPTYLDEYFCRQFRTHRIFFLRVLNNVVAYNHYFVQKQNTAGQLGLSPHQKICCTVRMLAYGCSADSLDEYFRMAESTALESLK</sequence>
<comment type="caution">
    <text evidence="1">The sequence shown here is derived from an EMBL/GenBank/DDBJ whole genome shotgun (WGS) entry which is preliminary data.</text>
</comment>
<reference evidence="2" key="1">
    <citation type="submission" date="2014-03" db="EMBL/GenBank/DDBJ databases">
        <title>The Genome Sequence of Puccinia striiformis f. sp. tritici PST-78.</title>
        <authorList>
            <consortium name="The Broad Institute Genome Sequencing Platform"/>
            <person name="Cuomo C."/>
            <person name="Hulbert S."/>
            <person name="Chen X."/>
            <person name="Walker B."/>
            <person name="Young S.K."/>
            <person name="Zeng Q."/>
            <person name="Gargeya S."/>
            <person name="Fitzgerald M."/>
            <person name="Haas B."/>
            <person name="Abouelleil A."/>
            <person name="Alvarado L."/>
            <person name="Arachchi H.M."/>
            <person name="Berlin A.M."/>
            <person name="Chapman S.B."/>
            <person name="Goldberg J."/>
            <person name="Griggs A."/>
            <person name="Gujja S."/>
            <person name="Hansen M."/>
            <person name="Howarth C."/>
            <person name="Imamovic A."/>
            <person name="Larimer J."/>
            <person name="McCowan C."/>
            <person name="Montmayeur A."/>
            <person name="Murphy C."/>
            <person name="Neiman D."/>
            <person name="Pearson M."/>
            <person name="Priest M."/>
            <person name="Roberts A."/>
            <person name="Saif S."/>
            <person name="Shea T."/>
            <person name="Sisk P."/>
            <person name="Sykes S."/>
            <person name="Wortman J."/>
            <person name="Nusbaum C."/>
            <person name="Birren B."/>
        </authorList>
    </citation>
    <scope>NUCLEOTIDE SEQUENCE [LARGE SCALE GENOMIC DNA]</scope>
    <source>
        <strain evidence="2">race PST-78</strain>
    </source>
</reference>
<dbReference type="PANTHER" id="PTHR47150">
    <property type="entry name" value="OS12G0169200 PROTEIN"/>
    <property type="match status" value="1"/>
</dbReference>
<proteinExistence type="predicted"/>
<dbReference type="EMBL" id="AJIL01000021">
    <property type="protein sequence ID" value="KNF02680.1"/>
    <property type="molecule type" value="Genomic_DNA"/>
</dbReference>
<dbReference type="STRING" id="1165861.A0A0L0VUK5"/>
<name>A0A0L0VUK5_9BASI</name>
<gene>
    <name evidence="1" type="ORF">PSTG_03966</name>
</gene>